<protein>
    <submittedName>
        <fullName evidence="2">Uncharacterized protein</fullName>
    </submittedName>
</protein>
<dbReference type="EMBL" id="GG697237">
    <property type="protein sequence ID" value="EET90426.1"/>
    <property type="molecule type" value="Genomic_DNA"/>
</dbReference>
<reference evidence="2 3" key="2">
    <citation type="journal article" date="2010" name="Proc. Natl. Acad. Sci. U.S.A.">
        <title>Enigmatic, ultrasmall, uncultivated Archaea.</title>
        <authorList>
            <person name="Baker B.J."/>
            <person name="Comolli L.R."/>
            <person name="Dick G.J."/>
            <person name="Hauser L.J."/>
            <person name="Hyatt D."/>
            <person name="Dill B.D."/>
            <person name="Land M.L."/>
            <person name="Verberkmoes N.C."/>
            <person name="Hettich R.L."/>
            <person name="Banfield J.F."/>
        </authorList>
    </citation>
    <scope>NUCLEOTIDE SEQUENCE [LARGE SCALE GENOMIC DNA]</scope>
    <source>
        <strain evidence="2">ARMAN-2</strain>
    </source>
</reference>
<feature type="transmembrane region" description="Helical" evidence="1">
    <location>
        <begin position="12"/>
        <end position="34"/>
    </location>
</feature>
<evidence type="ECO:0000256" key="1">
    <source>
        <dbReference type="SAM" id="Phobius"/>
    </source>
</evidence>
<dbReference type="Proteomes" id="UP000332487">
    <property type="component" value="Unassembled WGS sequence"/>
</dbReference>
<accession>C7DG98</accession>
<evidence type="ECO:0000313" key="3">
    <source>
        <dbReference type="Proteomes" id="UP000332487"/>
    </source>
</evidence>
<dbReference type="AlphaFoldDB" id="C7DG98"/>
<reference evidence="2 3" key="1">
    <citation type="journal article" date="2009" name="Genome Biol.">
        <title>Community-wide analysis of microbial genome sequence signatures.</title>
        <authorList>
            <person name="Dick G.J."/>
            <person name="Andersson A.F."/>
            <person name="Baker B.J."/>
            <person name="Simmons S.L."/>
            <person name="Thomas B.C."/>
            <person name="Yelton A.P."/>
            <person name="Banfield J.F."/>
        </authorList>
    </citation>
    <scope>NUCLEOTIDE SEQUENCE [LARGE SCALE GENOMIC DNA]</scope>
    <source>
        <strain evidence="2">ARMAN-2</strain>
    </source>
</reference>
<keyword evidence="1" id="KW-0812">Transmembrane</keyword>
<organism evidence="2 3">
    <name type="scientific">Candidatus Micrarchaeum acidiphilum ARMAN-2</name>
    <dbReference type="NCBI Taxonomy" id="425595"/>
    <lineage>
        <taxon>Archaea</taxon>
        <taxon>Candidatus Micrarchaeota</taxon>
        <taxon>Candidatus Micrarchaeia</taxon>
        <taxon>Candidatus Micrarchaeales</taxon>
        <taxon>Candidatus Micrarchaeaceae</taxon>
        <taxon>Candidatus Micrarchaeum</taxon>
    </lineage>
</organism>
<keyword evidence="1" id="KW-0472">Membrane</keyword>
<proteinExistence type="predicted"/>
<evidence type="ECO:0000313" key="2">
    <source>
        <dbReference type="EMBL" id="EET90426.1"/>
    </source>
</evidence>
<name>C7DG98_MICA2</name>
<keyword evidence="3" id="KW-1185">Reference proteome</keyword>
<keyword evidence="1" id="KW-1133">Transmembrane helix</keyword>
<sequence>MGQNNLKGQFWSFDVIFAIVIFTVAITILTFTWYNINNQLSLAYGNGALTMQLQDHALVSSLLSQGSPSSWQDQVNTTNTSTWGSVGIGILGGNGEISMSKLYALVAMSNYNPEATEQPLGIGYNYYIIIDGKNINIRIGRSPLGRSLTTYVARSSSILSGQPVQVEVILWTAEPTAVE</sequence>
<gene>
    <name evidence="2" type="ORF">UNLARM2_0102</name>
</gene>